<dbReference type="Gene3D" id="1.10.630.10">
    <property type="entry name" value="Cytochrome P450"/>
    <property type="match status" value="1"/>
</dbReference>
<proteinExistence type="inferred from homology"/>
<dbReference type="AlphaFoldDB" id="M2UUG6"/>
<name>M2UUG6_COCH5</name>
<keyword evidence="5 6" id="KW-0408">Iron</keyword>
<dbReference type="InterPro" id="IPR036396">
    <property type="entry name" value="Cyt_P450_sf"/>
</dbReference>
<dbReference type="SUPFAM" id="SSF48264">
    <property type="entry name" value="Cytochrome P450"/>
    <property type="match status" value="1"/>
</dbReference>
<dbReference type="GO" id="GO:0005506">
    <property type="term" value="F:iron ion binding"/>
    <property type="evidence" value="ECO:0007669"/>
    <property type="project" value="InterPro"/>
</dbReference>
<dbReference type="InterPro" id="IPR017972">
    <property type="entry name" value="Cyt_P450_CS"/>
</dbReference>
<evidence type="ECO:0000256" key="5">
    <source>
        <dbReference type="ARBA" id="ARBA00023004"/>
    </source>
</evidence>
<dbReference type="OrthoDB" id="1470350at2759"/>
<dbReference type="CDD" id="cd11058">
    <property type="entry name" value="CYP60B-like"/>
    <property type="match status" value="1"/>
</dbReference>
<dbReference type="GO" id="GO:0004497">
    <property type="term" value="F:monooxygenase activity"/>
    <property type="evidence" value="ECO:0007669"/>
    <property type="project" value="UniProtKB-KW"/>
</dbReference>
<evidence type="ECO:0008006" key="10">
    <source>
        <dbReference type="Google" id="ProtNLM"/>
    </source>
</evidence>
<keyword evidence="3 6" id="KW-0349">Heme</keyword>
<sequence length="467" mass="53982">MANYPGPWYFAVSKLPRIYYEYIKGTLPLDVRLLHEKYGPFVRIGPEALAVDGSLAWPDVYGHKKNGVSEWPKSPEFYGSVESQGNILGANQEDHRRMRKLIAHAFSEQALAAQEDYIHKYVKLLVANLRSRMQTERSADMVCYFYSFTFDVVGELAFGESFHSLENDKLHPWVSLFFNNLKMMTRERIFNIYPVLRPLQRFFFTKEMQEKRLEHLQYGNDKISARLGAGESPSRKDFFTYILRYNDERGMTRDELCSNAAMLAIGGSETTATALCGLTYYLCKHPKVLNKLTNLIRSNFATEKEITALALAQLPYLNACIEEGLRRYPPSVETASRRSSAGGSFIDGRYIPEGTDVTVFQWANYHNKNNFKDPFGFVPERWFPPSHPEYDSQWEGDKKACYQPFSYGPRNCVGHNLARNEMRLAVAYLLWNFDIALDRGMDRWQEDQKVFTVFDKPPLLVVLKDIR</sequence>
<keyword evidence="9" id="KW-1185">Reference proteome</keyword>
<dbReference type="PROSITE" id="PS00086">
    <property type="entry name" value="CYTOCHROME_P450"/>
    <property type="match status" value="1"/>
</dbReference>
<evidence type="ECO:0000256" key="4">
    <source>
        <dbReference type="ARBA" id="ARBA00022723"/>
    </source>
</evidence>
<evidence type="ECO:0000313" key="9">
    <source>
        <dbReference type="Proteomes" id="UP000016936"/>
    </source>
</evidence>
<keyword evidence="7" id="KW-0560">Oxidoreductase</keyword>
<dbReference type="InterPro" id="IPR050121">
    <property type="entry name" value="Cytochrome_P450_monoxygenase"/>
</dbReference>
<reference evidence="9" key="2">
    <citation type="journal article" date="2013" name="PLoS Genet.">
        <title>Comparative genome structure, secondary metabolite, and effector coding capacity across Cochliobolus pathogens.</title>
        <authorList>
            <person name="Condon B.J."/>
            <person name="Leng Y."/>
            <person name="Wu D."/>
            <person name="Bushley K.E."/>
            <person name="Ohm R.A."/>
            <person name="Otillar R."/>
            <person name="Martin J."/>
            <person name="Schackwitz W."/>
            <person name="Grimwood J."/>
            <person name="MohdZainudin N."/>
            <person name="Xue C."/>
            <person name="Wang R."/>
            <person name="Manning V.A."/>
            <person name="Dhillon B."/>
            <person name="Tu Z.J."/>
            <person name="Steffenson B.J."/>
            <person name="Salamov A."/>
            <person name="Sun H."/>
            <person name="Lowry S."/>
            <person name="LaButti K."/>
            <person name="Han J."/>
            <person name="Copeland A."/>
            <person name="Lindquist E."/>
            <person name="Barry K."/>
            <person name="Schmutz J."/>
            <person name="Baker S.E."/>
            <person name="Ciuffetti L.M."/>
            <person name="Grigoriev I.V."/>
            <person name="Zhong S."/>
            <person name="Turgeon B.G."/>
        </authorList>
    </citation>
    <scope>NUCLEOTIDE SEQUENCE [LARGE SCALE GENOMIC DNA]</scope>
    <source>
        <strain evidence="9">C5 / ATCC 48332 / race O</strain>
    </source>
</reference>
<comment type="similarity">
    <text evidence="2 7">Belongs to the cytochrome P450 family.</text>
</comment>
<dbReference type="PRINTS" id="PR00463">
    <property type="entry name" value="EP450I"/>
</dbReference>
<accession>M2UUG6</accession>
<dbReference type="Pfam" id="PF00067">
    <property type="entry name" value="p450"/>
    <property type="match status" value="1"/>
</dbReference>
<reference evidence="8 9" key="1">
    <citation type="journal article" date="2012" name="PLoS Pathog.">
        <title>Diverse lifestyles and strategies of plant pathogenesis encoded in the genomes of eighteen Dothideomycetes fungi.</title>
        <authorList>
            <person name="Ohm R.A."/>
            <person name="Feau N."/>
            <person name="Henrissat B."/>
            <person name="Schoch C.L."/>
            <person name="Horwitz B.A."/>
            <person name="Barry K.W."/>
            <person name="Condon B.J."/>
            <person name="Copeland A.C."/>
            <person name="Dhillon B."/>
            <person name="Glaser F."/>
            <person name="Hesse C.N."/>
            <person name="Kosti I."/>
            <person name="LaButti K."/>
            <person name="Lindquist E.A."/>
            <person name="Lucas S."/>
            <person name="Salamov A.A."/>
            <person name="Bradshaw R.E."/>
            <person name="Ciuffetti L."/>
            <person name="Hamelin R.C."/>
            <person name="Kema G.H.J."/>
            <person name="Lawrence C."/>
            <person name="Scott J.A."/>
            <person name="Spatafora J.W."/>
            <person name="Turgeon B.G."/>
            <person name="de Wit P.J.G.M."/>
            <person name="Zhong S."/>
            <person name="Goodwin S.B."/>
            <person name="Grigoriev I.V."/>
        </authorList>
    </citation>
    <scope>NUCLEOTIDE SEQUENCE [LARGE SCALE GENOMIC DNA]</scope>
    <source>
        <strain evidence="9">C5 / ATCC 48332 / race O</strain>
    </source>
</reference>
<dbReference type="HOGENOM" id="CLU_001570_14_11_1"/>
<evidence type="ECO:0000256" key="7">
    <source>
        <dbReference type="RuleBase" id="RU000461"/>
    </source>
</evidence>
<comment type="cofactor">
    <cofactor evidence="1 6">
        <name>heme</name>
        <dbReference type="ChEBI" id="CHEBI:30413"/>
    </cofactor>
</comment>
<dbReference type="PANTHER" id="PTHR24305:SF210">
    <property type="entry name" value="CYTOCHROME P450 MONOOXYGENASE ASQL-RELATED"/>
    <property type="match status" value="1"/>
</dbReference>
<evidence type="ECO:0000256" key="3">
    <source>
        <dbReference type="ARBA" id="ARBA00022617"/>
    </source>
</evidence>
<evidence type="ECO:0000256" key="1">
    <source>
        <dbReference type="ARBA" id="ARBA00001971"/>
    </source>
</evidence>
<dbReference type="GO" id="GO:0020037">
    <property type="term" value="F:heme binding"/>
    <property type="evidence" value="ECO:0007669"/>
    <property type="project" value="InterPro"/>
</dbReference>
<evidence type="ECO:0000256" key="2">
    <source>
        <dbReference type="ARBA" id="ARBA00010617"/>
    </source>
</evidence>
<dbReference type="InterPro" id="IPR001128">
    <property type="entry name" value="Cyt_P450"/>
</dbReference>
<dbReference type="Proteomes" id="UP000016936">
    <property type="component" value="Unassembled WGS sequence"/>
</dbReference>
<evidence type="ECO:0000313" key="8">
    <source>
        <dbReference type="EMBL" id="EMD97211.1"/>
    </source>
</evidence>
<evidence type="ECO:0000256" key="6">
    <source>
        <dbReference type="PIRSR" id="PIRSR602401-1"/>
    </source>
</evidence>
<dbReference type="EMBL" id="KB445569">
    <property type="protein sequence ID" value="EMD97211.1"/>
    <property type="molecule type" value="Genomic_DNA"/>
</dbReference>
<protein>
    <recommendedName>
        <fullName evidence="10">Cytochrome P450 monooxygenase</fullName>
    </recommendedName>
</protein>
<dbReference type="InterPro" id="IPR002401">
    <property type="entry name" value="Cyt_P450_E_grp-I"/>
</dbReference>
<dbReference type="STRING" id="701091.M2UUG6"/>
<dbReference type="GO" id="GO:0016705">
    <property type="term" value="F:oxidoreductase activity, acting on paired donors, with incorporation or reduction of molecular oxygen"/>
    <property type="evidence" value="ECO:0007669"/>
    <property type="project" value="InterPro"/>
</dbReference>
<keyword evidence="4 6" id="KW-0479">Metal-binding</keyword>
<dbReference type="eggNOG" id="KOG0158">
    <property type="taxonomic scope" value="Eukaryota"/>
</dbReference>
<gene>
    <name evidence="8" type="ORF">COCHEDRAFT_1209073</name>
</gene>
<feature type="binding site" description="axial binding residue" evidence="6">
    <location>
        <position position="412"/>
    </location>
    <ligand>
        <name>heme</name>
        <dbReference type="ChEBI" id="CHEBI:30413"/>
    </ligand>
    <ligandPart>
        <name>Fe</name>
        <dbReference type="ChEBI" id="CHEBI:18248"/>
    </ligandPart>
</feature>
<dbReference type="OMA" id="MIPELMW"/>
<keyword evidence="7" id="KW-0503">Monooxygenase</keyword>
<dbReference type="PANTHER" id="PTHR24305">
    <property type="entry name" value="CYTOCHROME P450"/>
    <property type="match status" value="1"/>
</dbReference>
<organism evidence="8 9">
    <name type="scientific">Cochliobolus heterostrophus (strain C5 / ATCC 48332 / race O)</name>
    <name type="common">Southern corn leaf blight fungus</name>
    <name type="synonym">Bipolaris maydis</name>
    <dbReference type="NCBI Taxonomy" id="701091"/>
    <lineage>
        <taxon>Eukaryota</taxon>
        <taxon>Fungi</taxon>
        <taxon>Dikarya</taxon>
        <taxon>Ascomycota</taxon>
        <taxon>Pezizomycotina</taxon>
        <taxon>Dothideomycetes</taxon>
        <taxon>Pleosporomycetidae</taxon>
        <taxon>Pleosporales</taxon>
        <taxon>Pleosporineae</taxon>
        <taxon>Pleosporaceae</taxon>
        <taxon>Bipolaris</taxon>
    </lineage>
</organism>
<dbReference type="PRINTS" id="PR00385">
    <property type="entry name" value="P450"/>
</dbReference>